<evidence type="ECO:0000256" key="1">
    <source>
        <dbReference type="ARBA" id="ARBA00008725"/>
    </source>
</evidence>
<evidence type="ECO:0000256" key="4">
    <source>
        <dbReference type="RuleBase" id="RU367119"/>
    </source>
</evidence>
<dbReference type="InterPro" id="IPR050811">
    <property type="entry name" value="Phosphate_ABC_transporter"/>
</dbReference>
<name>A0A6I3S2Y5_9BURK</name>
<accession>A0A6I3S2Y5</accession>
<dbReference type="GO" id="GO:0042597">
    <property type="term" value="C:periplasmic space"/>
    <property type="evidence" value="ECO:0007669"/>
    <property type="project" value="UniProtKB-SubCell"/>
</dbReference>
<feature type="domain" description="PBP" evidence="5">
    <location>
        <begin position="17"/>
        <end position="257"/>
    </location>
</feature>
<protein>
    <recommendedName>
        <fullName evidence="4">Phosphate-binding protein</fullName>
    </recommendedName>
</protein>
<dbReference type="EMBL" id="WNCL01000047">
    <property type="protein sequence ID" value="MTU44123.1"/>
    <property type="molecule type" value="Genomic_DNA"/>
</dbReference>
<keyword evidence="2 4" id="KW-0813">Transport</keyword>
<gene>
    <name evidence="6" type="primary">pstS</name>
    <name evidence="6" type="ORF">GMD42_11040</name>
</gene>
<dbReference type="GO" id="GO:0005576">
    <property type="term" value="C:extracellular region"/>
    <property type="evidence" value="ECO:0007669"/>
    <property type="project" value="UniProtKB-SubCell"/>
</dbReference>
<dbReference type="AlphaFoldDB" id="A0A6I3S2Y5"/>
<dbReference type="Gene3D" id="3.40.190.10">
    <property type="entry name" value="Periplasmic binding protein-like II"/>
    <property type="match status" value="2"/>
</dbReference>
<comment type="similarity">
    <text evidence="1 4">Belongs to the PstS family.</text>
</comment>
<dbReference type="RefSeq" id="WP_008811973.1">
    <property type="nucleotide sequence ID" value="NZ_CAJUON010000001.1"/>
</dbReference>
<feature type="chain" id="PRO_5031677749" description="Phosphate-binding protein" evidence="4">
    <location>
        <begin position="24"/>
        <end position="273"/>
    </location>
</feature>
<evidence type="ECO:0000259" key="5">
    <source>
        <dbReference type="Pfam" id="PF12849"/>
    </source>
</evidence>
<dbReference type="GeneID" id="43348256"/>
<dbReference type="Pfam" id="PF12849">
    <property type="entry name" value="PBP_like_2"/>
    <property type="match status" value="1"/>
</dbReference>
<comment type="caution">
    <text evidence="6">The sequence shown here is derived from an EMBL/GenBank/DDBJ whole genome shotgun (WGS) entry which is preliminary data.</text>
</comment>
<dbReference type="Proteomes" id="UP000462362">
    <property type="component" value="Unassembled WGS sequence"/>
</dbReference>
<evidence type="ECO:0000313" key="7">
    <source>
        <dbReference type="Proteomes" id="UP000462362"/>
    </source>
</evidence>
<evidence type="ECO:0000256" key="3">
    <source>
        <dbReference type="ARBA" id="ARBA00022729"/>
    </source>
</evidence>
<keyword evidence="4" id="KW-0964">Secreted</keyword>
<keyword evidence="4" id="KW-0574">Periplasm</keyword>
<keyword evidence="4" id="KW-0592">Phosphate transport</keyword>
<reference evidence="6 7" key="1">
    <citation type="journal article" date="2019" name="Nat. Med.">
        <title>A library of human gut bacterial isolates paired with longitudinal multiomics data enables mechanistic microbiome research.</title>
        <authorList>
            <person name="Poyet M."/>
            <person name="Groussin M."/>
            <person name="Gibbons S.M."/>
            <person name="Avila-Pacheco J."/>
            <person name="Jiang X."/>
            <person name="Kearney S.M."/>
            <person name="Perrotta A.R."/>
            <person name="Berdy B."/>
            <person name="Zhao S."/>
            <person name="Lieberman T.D."/>
            <person name="Swanson P.K."/>
            <person name="Smith M."/>
            <person name="Roesemann S."/>
            <person name="Alexander J.E."/>
            <person name="Rich S.A."/>
            <person name="Livny J."/>
            <person name="Vlamakis H."/>
            <person name="Clish C."/>
            <person name="Bullock K."/>
            <person name="Deik A."/>
            <person name="Scott J."/>
            <person name="Pierce K.A."/>
            <person name="Xavier R.J."/>
            <person name="Alm E.J."/>
        </authorList>
    </citation>
    <scope>NUCLEOTIDE SEQUENCE [LARGE SCALE GENOMIC DNA]</scope>
    <source>
        <strain evidence="6 7">BIOML-A2</strain>
    </source>
</reference>
<dbReference type="GO" id="GO:0042301">
    <property type="term" value="F:phosphate ion binding"/>
    <property type="evidence" value="ECO:0007669"/>
    <property type="project" value="UniProtKB-UniRule"/>
</dbReference>
<proteinExistence type="inferred from homology"/>
<evidence type="ECO:0000313" key="6">
    <source>
        <dbReference type="EMBL" id="MTU44123.1"/>
    </source>
</evidence>
<feature type="signal peptide" evidence="4">
    <location>
        <begin position="1"/>
        <end position="23"/>
    </location>
</feature>
<organism evidence="6 7">
    <name type="scientific">Parasutterella excrementihominis</name>
    <dbReference type="NCBI Taxonomy" id="487175"/>
    <lineage>
        <taxon>Bacteria</taxon>
        <taxon>Pseudomonadati</taxon>
        <taxon>Pseudomonadota</taxon>
        <taxon>Betaproteobacteria</taxon>
        <taxon>Burkholderiales</taxon>
        <taxon>Sutterellaceae</taxon>
        <taxon>Parasutterella</taxon>
    </lineage>
</organism>
<evidence type="ECO:0000256" key="2">
    <source>
        <dbReference type="ARBA" id="ARBA00022448"/>
    </source>
</evidence>
<dbReference type="CDD" id="cd13566">
    <property type="entry name" value="PBP2_phosphate"/>
    <property type="match status" value="1"/>
</dbReference>
<dbReference type="InterPro" id="IPR011862">
    <property type="entry name" value="Phos-bd"/>
</dbReference>
<comment type="function">
    <text evidence="4">Involved in the system for phosphate transport across the cytoplasmic membrane.</text>
</comment>
<dbReference type="GO" id="GO:0007155">
    <property type="term" value="P:cell adhesion"/>
    <property type="evidence" value="ECO:0007669"/>
    <property type="project" value="UniProtKB-UniRule"/>
</dbReference>
<sequence>MRKNYLISLLALSAMTVSASSMAKENVTVSGSTTVLPVMQKISEHLMQKDPSVVIELSGGGSGSGIKALNEKLTQIAMSSRKIKGKEVKAAEEKGVKPFEIPVAVDAIVPIVNPKNTLNGLSLDDLRKIYKGEIKNWKEVGGPDAPIVLVSRDSSSGTFESWESLVMKNQRVSPRALLQNSNGTVVQTVSKNPNAIGYVGLGYVAPIIKAVEINGIKATPLTAKEGKWPLSRDLYLYTNRQPQGAVKKVTDFCLSEEGRGLIKEAGFVPPAKQ</sequence>
<dbReference type="PANTHER" id="PTHR30570:SF1">
    <property type="entry name" value="PHOSPHATE-BINDING PROTEIN PSTS"/>
    <property type="match status" value="1"/>
</dbReference>
<dbReference type="NCBIfam" id="TIGR02136">
    <property type="entry name" value="ptsS_2"/>
    <property type="match status" value="1"/>
</dbReference>
<keyword evidence="3 4" id="KW-0732">Signal</keyword>
<comment type="subcellular location">
    <subcellularLocation>
        <location evidence="4">Periplasm</location>
    </subcellularLocation>
    <subcellularLocation>
        <location evidence="4">Secreted</location>
    </subcellularLocation>
</comment>
<dbReference type="InterPro" id="IPR024370">
    <property type="entry name" value="PBP_domain"/>
</dbReference>
<dbReference type="GO" id="GO:0006817">
    <property type="term" value="P:phosphate ion transport"/>
    <property type="evidence" value="ECO:0007669"/>
    <property type="project" value="UniProtKB-UniRule"/>
</dbReference>
<dbReference type="PANTHER" id="PTHR30570">
    <property type="entry name" value="PERIPLASMIC PHOSPHATE BINDING COMPONENT OF PHOSPHATE ABC TRANSPORTER"/>
    <property type="match status" value="1"/>
</dbReference>
<dbReference type="SUPFAM" id="SSF53850">
    <property type="entry name" value="Periplasmic binding protein-like II"/>
    <property type="match status" value="1"/>
</dbReference>